<dbReference type="GO" id="GO:0005774">
    <property type="term" value="C:vacuolar membrane"/>
    <property type="evidence" value="ECO:0007669"/>
    <property type="project" value="UniProtKB-SubCell"/>
</dbReference>
<evidence type="ECO:0000256" key="7">
    <source>
        <dbReference type="ARBA" id="ARBA00026209"/>
    </source>
</evidence>
<protein>
    <recommendedName>
        <fullName evidence="7">Vacuolar protein 8</fullName>
    </recommendedName>
</protein>
<proteinExistence type="inferred from homology"/>
<keyword evidence="5" id="KW-0472">Membrane</keyword>
<evidence type="ECO:0000256" key="5">
    <source>
        <dbReference type="ARBA" id="ARBA00023136"/>
    </source>
</evidence>
<dbReference type="EMBL" id="MZMZ02003132">
    <property type="protein sequence ID" value="RQM22586.1"/>
    <property type="molecule type" value="Genomic_DNA"/>
</dbReference>
<comment type="caution">
    <text evidence="9">The sequence shown here is derived from an EMBL/GenBank/DDBJ whole genome shotgun (WGS) entry which is preliminary data.</text>
</comment>
<evidence type="ECO:0000256" key="4">
    <source>
        <dbReference type="ARBA" id="ARBA00022737"/>
    </source>
</evidence>
<evidence type="ECO:0000256" key="3">
    <source>
        <dbReference type="ARBA" id="ARBA00022554"/>
    </source>
</evidence>
<dbReference type="Pfam" id="PF00514">
    <property type="entry name" value="Arm"/>
    <property type="match status" value="5"/>
</dbReference>
<comment type="similarity">
    <text evidence="2">Belongs to the beta-catenin family.</text>
</comment>
<dbReference type="Proteomes" id="UP000284702">
    <property type="component" value="Unassembled WGS sequence"/>
</dbReference>
<dbReference type="Gene3D" id="1.25.10.10">
    <property type="entry name" value="Leucine-rich Repeat Variant"/>
    <property type="match status" value="2"/>
</dbReference>
<evidence type="ECO:0000256" key="2">
    <source>
        <dbReference type="ARBA" id="ARBA00005462"/>
    </source>
</evidence>
<keyword evidence="10" id="KW-1185">Reference proteome</keyword>
<dbReference type="PROSITE" id="PS50176">
    <property type="entry name" value="ARM_REPEAT"/>
    <property type="match status" value="3"/>
</dbReference>
<keyword evidence="6" id="KW-0449">Lipoprotein</keyword>
<dbReference type="PANTHER" id="PTHR47249:SF1">
    <property type="entry name" value="VACUOLAR PROTEIN 8"/>
    <property type="match status" value="1"/>
</dbReference>
<dbReference type="VEuPathDB" id="FungiDB:H257_06775"/>
<dbReference type="PANTHER" id="PTHR47249">
    <property type="entry name" value="VACUOLAR PROTEIN 8"/>
    <property type="match status" value="1"/>
</dbReference>
<dbReference type="InterPro" id="IPR045156">
    <property type="entry name" value="Vac8"/>
</dbReference>
<dbReference type="SUPFAM" id="SSF48371">
    <property type="entry name" value="ARM repeat"/>
    <property type="match status" value="1"/>
</dbReference>
<evidence type="ECO:0000256" key="6">
    <source>
        <dbReference type="ARBA" id="ARBA00023288"/>
    </source>
</evidence>
<dbReference type="InterPro" id="IPR016024">
    <property type="entry name" value="ARM-type_fold"/>
</dbReference>
<dbReference type="InterPro" id="IPR011989">
    <property type="entry name" value="ARM-like"/>
</dbReference>
<accession>A0A3R7Z9A3</accession>
<feature type="repeat" description="ARM" evidence="8">
    <location>
        <begin position="173"/>
        <end position="203"/>
    </location>
</feature>
<gene>
    <name evidence="9" type="ORF">B5M09_005650</name>
</gene>
<evidence type="ECO:0000256" key="8">
    <source>
        <dbReference type="PROSITE-ProRule" id="PRU00259"/>
    </source>
</evidence>
<evidence type="ECO:0000313" key="9">
    <source>
        <dbReference type="EMBL" id="RQM22586.1"/>
    </source>
</evidence>
<sequence length="285" mass="30717">MGQSGSKGGSKDEFTYEDSDEGFTDALKINLQRLIAYAKSADANLQREVAEKLANEAVKPDRQVQIVELDGLKLLLPLTQSKDTEVQRLAAHALANLSVNCSSHNFIWLHSTTPHLHDYYLADNQAKMANEGGIDMLIHLLQSTNEHVQRQAAKALANLGVNVDNKEKIAKAGGIKPLIELARSKQIGVAVEAIAALANLAVNGNADANEIEIAQEGGLKPIIHGAKSDSMELQSQVARALRNLSELIIELGGVDALQLLVRSPNERICQQATRALVNLGVNTAE</sequence>
<name>A0A3R7Z9A3_APHAT</name>
<reference evidence="9" key="1">
    <citation type="submission" date="2018-07" db="EMBL/GenBank/DDBJ databases">
        <title>Annotation of Aphanomyces astaci genome assembly.</title>
        <authorList>
            <person name="Studholme D.J."/>
        </authorList>
    </citation>
    <scope>NUCLEOTIDE SEQUENCE [LARGE SCALE GENOMIC DNA]</scope>
    <source>
        <strain evidence="9">Pc</strain>
    </source>
</reference>
<dbReference type="SMART" id="SM00185">
    <property type="entry name" value="ARM"/>
    <property type="match status" value="5"/>
</dbReference>
<evidence type="ECO:0000256" key="1">
    <source>
        <dbReference type="ARBA" id="ARBA00004592"/>
    </source>
</evidence>
<dbReference type="AlphaFoldDB" id="A0A3R7Z9A3"/>
<comment type="subcellular location">
    <subcellularLocation>
        <location evidence="1">Vacuole membrane</location>
        <topology evidence="1">Lipid-anchor</topology>
    </subcellularLocation>
</comment>
<dbReference type="GO" id="GO:0071562">
    <property type="term" value="P:nucleus-vacuole junction assembly"/>
    <property type="evidence" value="ECO:0007669"/>
    <property type="project" value="InterPro"/>
</dbReference>
<dbReference type="GO" id="GO:0043495">
    <property type="term" value="F:protein-membrane adaptor activity"/>
    <property type="evidence" value="ECO:0007669"/>
    <property type="project" value="InterPro"/>
</dbReference>
<keyword evidence="4" id="KW-0677">Repeat</keyword>
<feature type="repeat" description="ARM" evidence="8">
    <location>
        <begin position="132"/>
        <end position="174"/>
    </location>
</feature>
<evidence type="ECO:0000313" key="10">
    <source>
        <dbReference type="Proteomes" id="UP000284702"/>
    </source>
</evidence>
<feature type="repeat" description="ARM" evidence="8">
    <location>
        <begin position="252"/>
        <end position="285"/>
    </location>
</feature>
<dbReference type="InterPro" id="IPR000225">
    <property type="entry name" value="Armadillo"/>
</dbReference>
<organism evidence="9 10">
    <name type="scientific">Aphanomyces astaci</name>
    <name type="common">Crayfish plague agent</name>
    <dbReference type="NCBI Taxonomy" id="112090"/>
    <lineage>
        <taxon>Eukaryota</taxon>
        <taxon>Sar</taxon>
        <taxon>Stramenopiles</taxon>
        <taxon>Oomycota</taxon>
        <taxon>Saprolegniomycetes</taxon>
        <taxon>Saprolegniales</taxon>
        <taxon>Verrucalvaceae</taxon>
        <taxon>Aphanomyces</taxon>
    </lineage>
</organism>
<keyword evidence="3" id="KW-0926">Vacuole</keyword>